<dbReference type="NCBIfam" id="TIGR02289">
    <property type="entry name" value="M3_not_pepF"/>
    <property type="match status" value="1"/>
</dbReference>
<reference evidence="8 9" key="1">
    <citation type="submission" date="2021-03" db="EMBL/GenBank/DDBJ databases">
        <title>Genomic Encyclopedia of Type Strains, Phase IV (KMG-IV): sequencing the most valuable type-strain genomes for metagenomic binning, comparative biology and taxonomic classification.</title>
        <authorList>
            <person name="Goeker M."/>
        </authorList>
    </citation>
    <scope>NUCLEOTIDE SEQUENCE [LARGE SCALE GENOMIC DNA]</scope>
    <source>
        <strain evidence="8 9">DSM 28650</strain>
    </source>
</reference>
<dbReference type="InterPro" id="IPR045090">
    <property type="entry name" value="Pept_M3A_M3B"/>
</dbReference>
<dbReference type="EMBL" id="JAGGLL010000021">
    <property type="protein sequence ID" value="MBP2022910.1"/>
    <property type="molecule type" value="Genomic_DNA"/>
</dbReference>
<keyword evidence="3 6" id="KW-0378">Hydrolase</keyword>
<evidence type="ECO:0000313" key="8">
    <source>
        <dbReference type="EMBL" id="MBP2022910.1"/>
    </source>
</evidence>
<protein>
    <submittedName>
        <fullName evidence="8">M3 family oligoendopeptidase</fullName>
    </submittedName>
</protein>
<evidence type="ECO:0000256" key="1">
    <source>
        <dbReference type="ARBA" id="ARBA00022670"/>
    </source>
</evidence>
<keyword evidence="4 6" id="KW-0862">Zinc</keyword>
<name>A0ABS4K562_9CLOT</name>
<keyword evidence="5 6" id="KW-0482">Metalloprotease</keyword>
<feature type="domain" description="Peptidase M3A/M3B catalytic" evidence="7">
    <location>
        <begin position="168"/>
        <end position="268"/>
    </location>
</feature>
<keyword evidence="1 6" id="KW-0645">Protease</keyword>
<evidence type="ECO:0000256" key="2">
    <source>
        <dbReference type="ARBA" id="ARBA00022723"/>
    </source>
</evidence>
<dbReference type="InterPro" id="IPR001567">
    <property type="entry name" value="Pept_M3A_M3B_dom"/>
</dbReference>
<evidence type="ECO:0000313" key="9">
    <source>
        <dbReference type="Proteomes" id="UP001519308"/>
    </source>
</evidence>
<keyword evidence="2 6" id="KW-0479">Metal-binding</keyword>
<organism evidence="8 9">
    <name type="scientific">Clostridium punense</name>
    <dbReference type="NCBI Taxonomy" id="1054297"/>
    <lineage>
        <taxon>Bacteria</taxon>
        <taxon>Bacillati</taxon>
        <taxon>Bacillota</taxon>
        <taxon>Clostridia</taxon>
        <taxon>Eubacteriales</taxon>
        <taxon>Clostridiaceae</taxon>
        <taxon>Clostridium</taxon>
    </lineage>
</organism>
<gene>
    <name evidence="8" type="ORF">J2Z44_002735</name>
</gene>
<comment type="caution">
    <text evidence="8">The sequence shown here is derived from an EMBL/GenBank/DDBJ whole genome shotgun (WGS) entry which is preliminary data.</text>
</comment>
<sequence length="564" mass="67685">MKFENFIYQRVDIKETENKVNELINKINEANSFETQCLIIDEINNIRNEFTSMRVLSELRSNLGVDKEFYSEEMDYYADAEPILEDLVCDYYKALNSSKFKSLLKEKYGDHLFNLAEMKTKCISKDIIEDLQQEKKLIIEYVKLGQSFKTKFQGEELGRWDFDKYICSEDREMRKRAYEAQTQIYIEHEEEMQEIFNKFVKLRNNMAIKMGYENFVDMGYARMNRIGYDKEMITNFRKQILEYVVPLNKELMERQAKRLNVENIRYYDESIFFLSGNPLLKGDEKSIIKKTQKMYEELSLETNEFFKYICERNLFDIEKRDGKDEGGFCEYIPKYSAPFIYCVYKGTIEDFNVFTHEVGHAFQHYLCRNYKIPEYLTATEDISEIHSMTMEFLTEPWVEDFFEEDGEKYKFSHMCSALFLLAYIAVVDEFQHFVYEKPEASYEERNSFWRELEKKYIPYRDYEENSFLDRGGFWLRQSHIFWGPFYYIDYGLAQFVAFNFWSKAKKNRDKAWEDYMKVCSAGGSKSFMEVIRLGNLENPFKEGSIESIIKSIREWILEAEVNLV</sequence>
<accession>A0ABS4K562</accession>
<feature type="domain" description="Peptidase M3A/M3B catalytic" evidence="7">
    <location>
        <begin position="307"/>
        <end position="546"/>
    </location>
</feature>
<comment type="similarity">
    <text evidence="6">Belongs to the peptidase M3 family.</text>
</comment>
<evidence type="ECO:0000256" key="5">
    <source>
        <dbReference type="ARBA" id="ARBA00023049"/>
    </source>
</evidence>
<dbReference type="InterPro" id="IPR011976">
    <property type="entry name" value="Pept_M3B_oligopep-rel"/>
</dbReference>
<dbReference type="Proteomes" id="UP001519308">
    <property type="component" value="Unassembled WGS sequence"/>
</dbReference>
<dbReference type="RefSeq" id="WP_209649663.1">
    <property type="nucleotide sequence ID" value="NZ_JAGGLL010000021.1"/>
</dbReference>
<dbReference type="PANTHER" id="PTHR11804:SF28">
    <property type="entry name" value="OLIGOENDOPEPTIDASE F"/>
    <property type="match status" value="1"/>
</dbReference>
<comment type="cofactor">
    <cofactor evidence="6">
        <name>Zn(2+)</name>
        <dbReference type="ChEBI" id="CHEBI:29105"/>
    </cofactor>
    <text evidence="6">Binds 1 zinc ion.</text>
</comment>
<dbReference type="PANTHER" id="PTHR11804">
    <property type="entry name" value="PROTEASE M3 THIMET OLIGOPEPTIDASE-RELATED"/>
    <property type="match status" value="1"/>
</dbReference>
<evidence type="ECO:0000259" key="7">
    <source>
        <dbReference type="Pfam" id="PF01432"/>
    </source>
</evidence>
<dbReference type="Pfam" id="PF01432">
    <property type="entry name" value="Peptidase_M3"/>
    <property type="match status" value="2"/>
</dbReference>
<dbReference type="Gene3D" id="1.10.1370.30">
    <property type="match status" value="1"/>
</dbReference>
<evidence type="ECO:0000256" key="6">
    <source>
        <dbReference type="RuleBase" id="RU003435"/>
    </source>
</evidence>
<evidence type="ECO:0000256" key="4">
    <source>
        <dbReference type="ARBA" id="ARBA00022833"/>
    </source>
</evidence>
<dbReference type="SUPFAM" id="SSF55486">
    <property type="entry name" value="Metalloproteases ('zincins'), catalytic domain"/>
    <property type="match status" value="1"/>
</dbReference>
<proteinExistence type="inferred from homology"/>
<evidence type="ECO:0000256" key="3">
    <source>
        <dbReference type="ARBA" id="ARBA00022801"/>
    </source>
</evidence>
<keyword evidence="9" id="KW-1185">Reference proteome</keyword>
<dbReference type="CDD" id="cd09606">
    <property type="entry name" value="M3B_PepF"/>
    <property type="match status" value="1"/>
</dbReference>